<comment type="function">
    <text evidence="4">Acts as a flagellar brake, regulating swimming and swarming in a bis-(3'-5') cyclic diguanylic acid (c-di-GMP)-dependent manner. Binds 1 c-di-GMP dimer per subunit. Increasing levels of c-di-GMP lead to decreased motility.</text>
</comment>
<reference evidence="7" key="2">
    <citation type="submission" date="2020-09" db="EMBL/GenBank/DDBJ databases">
        <authorList>
            <person name="Sun Q."/>
            <person name="Sedlacek I."/>
        </authorList>
    </citation>
    <scope>NUCLEOTIDE SEQUENCE</scope>
    <source>
        <strain evidence="7">CCM 7664</strain>
    </source>
</reference>
<keyword evidence="2 4" id="KW-0547">Nucleotide-binding</keyword>
<dbReference type="InterPro" id="IPR009926">
    <property type="entry name" value="T3SS_YcgR_PilZN"/>
</dbReference>
<keyword evidence="8" id="KW-1185">Reference proteome</keyword>
<feature type="domain" description="PilZ" evidence="5">
    <location>
        <begin position="123"/>
        <end position="238"/>
    </location>
</feature>
<dbReference type="Gene3D" id="2.40.10.220">
    <property type="entry name" value="predicted glycosyltransferase like domains"/>
    <property type="match status" value="1"/>
</dbReference>
<gene>
    <name evidence="4 7" type="primary">ycgR</name>
    <name evidence="7" type="ORF">GCM10011430_02070</name>
</gene>
<evidence type="ECO:0000256" key="1">
    <source>
        <dbReference type="ARBA" id="ARBA00022636"/>
    </source>
</evidence>
<feature type="domain" description="Type III secretion system flagellar brake protein YcgR PilZN" evidence="6">
    <location>
        <begin position="15"/>
        <end position="118"/>
    </location>
</feature>
<keyword evidence="7" id="KW-0969">Cilium</keyword>
<dbReference type="Pfam" id="PF07317">
    <property type="entry name" value="PilZN"/>
    <property type="match status" value="1"/>
</dbReference>
<reference evidence="7" key="1">
    <citation type="journal article" date="2014" name="Int. J. Syst. Evol. Microbiol.">
        <title>Complete genome sequence of Corynebacterium casei LMG S-19264T (=DSM 44701T), isolated from a smear-ripened cheese.</title>
        <authorList>
            <consortium name="US DOE Joint Genome Institute (JGI-PGF)"/>
            <person name="Walter F."/>
            <person name="Albersmeier A."/>
            <person name="Kalinowski J."/>
            <person name="Ruckert C."/>
        </authorList>
    </citation>
    <scope>NUCLEOTIDE SEQUENCE</scope>
    <source>
        <strain evidence="7">CCM 7664</strain>
    </source>
</reference>
<evidence type="ECO:0000259" key="6">
    <source>
        <dbReference type="Pfam" id="PF07317"/>
    </source>
</evidence>
<name>A0A8J3B0Y6_9BURK</name>
<evidence type="ECO:0000256" key="4">
    <source>
        <dbReference type="HAMAP-Rule" id="MF_01457"/>
    </source>
</evidence>
<evidence type="ECO:0000256" key="3">
    <source>
        <dbReference type="ARBA" id="ARBA00023143"/>
    </source>
</evidence>
<evidence type="ECO:0000313" key="8">
    <source>
        <dbReference type="Proteomes" id="UP000627205"/>
    </source>
</evidence>
<keyword evidence="7" id="KW-0966">Cell projection</keyword>
<dbReference type="Gene3D" id="2.30.110.10">
    <property type="entry name" value="Electron Transport, Fmn-binding Protein, Chain A"/>
    <property type="match status" value="1"/>
</dbReference>
<dbReference type="GO" id="GO:0071945">
    <property type="term" value="P:regulation of bacterial-type flagellum-dependent cell motility by regulation of motor speed"/>
    <property type="evidence" value="ECO:0007669"/>
    <property type="project" value="UniProtKB-UniRule"/>
</dbReference>
<dbReference type="HAMAP" id="MF_01457">
    <property type="entry name" value="YcgR"/>
    <property type="match status" value="1"/>
</dbReference>
<keyword evidence="1 4" id="KW-0973">c-di-GMP</keyword>
<evidence type="ECO:0000313" key="7">
    <source>
        <dbReference type="EMBL" id="GGI53033.1"/>
    </source>
</evidence>
<dbReference type="InterPro" id="IPR023787">
    <property type="entry name" value="T3SS_YcgR"/>
</dbReference>
<dbReference type="Pfam" id="PF07238">
    <property type="entry name" value="PilZ"/>
    <property type="match status" value="1"/>
</dbReference>
<evidence type="ECO:0000256" key="2">
    <source>
        <dbReference type="ARBA" id="ARBA00022741"/>
    </source>
</evidence>
<proteinExistence type="inferred from homology"/>
<dbReference type="GO" id="GO:0009425">
    <property type="term" value="C:bacterial-type flagellum basal body"/>
    <property type="evidence" value="ECO:0007669"/>
    <property type="project" value="UniProtKB-SubCell"/>
</dbReference>
<keyword evidence="7" id="KW-0282">Flagellum</keyword>
<comment type="subcellular location">
    <subcellularLocation>
        <location evidence="4">Bacterial flagellum basal body</location>
    </subcellularLocation>
</comment>
<dbReference type="GO" id="GO:0071973">
    <property type="term" value="P:bacterial-type flagellum-dependent cell motility"/>
    <property type="evidence" value="ECO:0007669"/>
    <property type="project" value="UniProtKB-UniRule"/>
</dbReference>
<sequence length="252" mass="28155">MTLVSNYEEDNLSQYRVTSRREVLSLMRALRDRNQLVRMILNQGHDTIVTSILDVDDTNDTMILDVAPTATMNQRVLDSNKLSFETVLDNIRILFSTTQAESCQYENLPAFIVPLPDNAVRLQRREFYRVPTPVTAPILCTVPFITEDGQQVSIVTTLYNISGGGISMVDEKKMLDTTSGRIYNNCRIDLPGNPVTVTLQVRNHMELALTNGKNVNRIGCAFLDPSNGTLAAVQKYITKLERDQNAKATGLG</sequence>
<comment type="caution">
    <text evidence="7">The sequence shown here is derived from an EMBL/GenBank/DDBJ whole genome shotgun (WGS) entry which is preliminary data.</text>
</comment>
<comment type="subunit">
    <text evidence="4">Monomer. Interacts with the flagellar basal bodies.</text>
</comment>
<dbReference type="InterPro" id="IPR009875">
    <property type="entry name" value="PilZ_domain"/>
</dbReference>
<dbReference type="InterPro" id="IPR012349">
    <property type="entry name" value="Split_barrel_FMN-bd"/>
</dbReference>
<dbReference type="RefSeq" id="WP_188419127.1">
    <property type="nucleotide sequence ID" value="NZ_BMDP01000001.1"/>
</dbReference>
<dbReference type="AlphaFoldDB" id="A0A8J3B0Y6"/>
<accession>A0A8J3B0Y6</accession>
<protein>
    <recommendedName>
        <fullName evidence="4">Flagellar brake protein YcgR</fullName>
    </recommendedName>
    <alternativeName>
        <fullName evidence="4">Cyclic di-GMP binding protein YcgR</fullName>
    </alternativeName>
</protein>
<keyword evidence="3 4" id="KW-0975">Bacterial flagellum</keyword>
<comment type="similarity">
    <text evidence="4">Belongs to the YcgR family.</text>
</comment>
<organism evidence="7 8">
    <name type="scientific">Oxalicibacterium solurbis</name>
    <dbReference type="NCBI Taxonomy" id="69280"/>
    <lineage>
        <taxon>Bacteria</taxon>
        <taxon>Pseudomonadati</taxon>
        <taxon>Pseudomonadota</taxon>
        <taxon>Betaproteobacteria</taxon>
        <taxon>Burkholderiales</taxon>
        <taxon>Oxalobacteraceae</taxon>
        <taxon>Oxalicibacterium</taxon>
    </lineage>
</organism>
<dbReference type="EMBL" id="BMDP01000001">
    <property type="protein sequence ID" value="GGI53033.1"/>
    <property type="molecule type" value="Genomic_DNA"/>
</dbReference>
<dbReference type="GO" id="GO:0035438">
    <property type="term" value="F:cyclic-di-GMP binding"/>
    <property type="evidence" value="ECO:0007669"/>
    <property type="project" value="UniProtKB-UniRule"/>
</dbReference>
<evidence type="ECO:0000259" key="5">
    <source>
        <dbReference type="Pfam" id="PF07238"/>
    </source>
</evidence>
<dbReference type="Proteomes" id="UP000627205">
    <property type="component" value="Unassembled WGS sequence"/>
</dbReference>